<dbReference type="Proteomes" id="UP000799766">
    <property type="component" value="Unassembled WGS sequence"/>
</dbReference>
<accession>A0A6A6P7I4</accession>
<evidence type="ECO:0000256" key="1">
    <source>
        <dbReference type="SAM" id="SignalP"/>
    </source>
</evidence>
<dbReference type="PANTHER" id="PTHR11362">
    <property type="entry name" value="PHOSPHATIDYLETHANOLAMINE-BINDING PROTEIN"/>
    <property type="match status" value="1"/>
</dbReference>
<dbReference type="PANTHER" id="PTHR11362:SF148">
    <property type="entry name" value="CARBOXYPEPTIDASE Y INHIBITOR"/>
    <property type="match status" value="1"/>
</dbReference>
<dbReference type="CDD" id="cd00866">
    <property type="entry name" value="PEBP_euk"/>
    <property type="match status" value="1"/>
</dbReference>
<reference evidence="2" key="1">
    <citation type="journal article" date="2020" name="Stud. Mycol.">
        <title>101 Dothideomycetes genomes: a test case for predicting lifestyles and emergence of pathogens.</title>
        <authorList>
            <person name="Haridas S."/>
            <person name="Albert R."/>
            <person name="Binder M."/>
            <person name="Bloem J."/>
            <person name="Labutti K."/>
            <person name="Salamov A."/>
            <person name="Andreopoulos B."/>
            <person name="Baker S."/>
            <person name="Barry K."/>
            <person name="Bills G."/>
            <person name="Bluhm B."/>
            <person name="Cannon C."/>
            <person name="Castanera R."/>
            <person name="Culley D."/>
            <person name="Daum C."/>
            <person name="Ezra D."/>
            <person name="Gonzalez J."/>
            <person name="Henrissat B."/>
            <person name="Kuo A."/>
            <person name="Liang C."/>
            <person name="Lipzen A."/>
            <person name="Lutzoni F."/>
            <person name="Magnuson J."/>
            <person name="Mondo S."/>
            <person name="Nolan M."/>
            <person name="Ohm R."/>
            <person name="Pangilinan J."/>
            <person name="Park H.-J."/>
            <person name="Ramirez L."/>
            <person name="Alfaro M."/>
            <person name="Sun H."/>
            <person name="Tritt A."/>
            <person name="Yoshinaga Y."/>
            <person name="Zwiers L.-H."/>
            <person name="Turgeon B."/>
            <person name="Goodwin S."/>
            <person name="Spatafora J."/>
            <person name="Crous P."/>
            <person name="Grigoriev I."/>
        </authorList>
    </citation>
    <scope>NUCLEOTIDE SEQUENCE</scope>
    <source>
        <strain evidence="2">ATCC 16933</strain>
    </source>
</reference>
<dbReference type="OrthoDB" id="2506647at2759"/>
<feature type="signal peptide" evidence="1">
    <location>
        <begin position="1"/>
        <end position="19"/>
    </location>
</feature>
<dbReference type="InterPro" id="IPR008914">
    <property type="entry name" value="PEBP"/>
</dbReference>
<evidence type="ECO:0000313" key="3">
    <source>
        <dbReference type="Proteomes" id="UP000799766"/>
    </source>
</evidence>
<organism evidence="2 3">
    <name type="scientific">Lineolata rhizophorae</name>
    <dbReference type="NCBI Taxonomy" id="578093"/>
    <lineage>
        <taxon>Eukaryota</taxon>
        <taxon>Fungi</taxon>
        <taxon>Dikarya</taxon>
        <taxon>Ascomycota</taxon>
        <taxon>Pezizomycotina</taxon>
        <taxon>Dothideomycetes</taxon>
        <taxon>Dothideomycetes incertae sedis</taxon>
        <taxon>Lineolatales</taxon>
        <taxon>Lineolataceae</taxon>
        <taxon>Lineolata</taxon>
    </lineage>
</organism>
<dbReference type="InterPro" id="IPR036610">
    <property type="entry name" value="PEBP-like_sf"/>
</dbReference>
<keyword evidence="3" id="KW-1185">Reference proteome</keyword>
<dbReference type="GO" id="GO:0005543">
    <property type="term" value="F:phospholipid binding"/>
    <property type="evidence" value="ECO:0007669"/>
    <property type="project" value="TreeGrafter"/>
</dbReference>
<evidence type="ECO:0000313" key="2">
    <source>
        <dbReference type="EMBL" id="KAF2459910.1"/>
    </source>
</evidence>
<dbReference type="InterPro" id="IPR035810">
    <property type="entry name" value="PEBP_euk"/>
</dbReference>
<dbReference type="SUPFAM" id="SSF49777">
    <property type="entry name" value="PEBP-like"/>
    <property type="match status" value="1"/>
</dbReference>
<dbReference type="EMBL" id="MU001674">
    <property type="protein sequence ID" value="KAF2459910.1"/>
    <property type="molecule type" value="Genomic_DNA"/>
</dbReference>
<dbReference type="Gene3D" id="3.90.280.10">
    <property type="entry name" value="PEBP-like"/>
    <property type="match status" value="1"/>
</dbReference>
<sequence length="219" mass="23882">MACLFPVMLLLLVLGLANAGPPDQAPLGNAHNEEMLSVRAELKKAEIIPTVIDDFIPYISVNVTWPTGKTADLGNTIKPSKTQGMPDVHLSADMTSSAASNMTYTVAMTDPDAPSRDNPEWSEICHWIATNVSLSSASGLDEVMPYYPPGPPEKTGKHRYVLLAFAPANGTTAPLDLTKPADRQHWGYDDERMGVREWADENGLVPVGANFMYEKNKKQ</sequence>
<gene>
    <name evidence="2" type="ORF">BDY21DRAFT_384369</name>
</gene>
<keyword evidence="1" id="KW-0732">Signal</keyword>
<dbReference type="Pfam" id="PF01161">
    <property type="entry name" value="PBP"/>
    <property type="match status" value="1"/>
</dbReference>
<dbReference type="GO" id="GO:0030162">
    <property type="term" value="P:regulation of proteolysis"/>
    <property type="evidence" value="ECO:0007669"/>
    <property type="project" value="TreeGrafter"/>
</dbReference>
<dbReference type="AlphaFoldDB" id="A0A6A6P7I4"/>
<name>A0A6A6P7I4_9PEZI</name>
<protein>
    <submittedName>
        <fullName evidence="2">Phosphatidylethanolamine-binding protein</fullName>
    </submittedName>
</protein>
<proteinExistence type="predicted"/>
<dbReference type="GO" id="GO:0046578">
    <property type="term" value="P:regulation of Ras protein signal transduction"/>
    <property type="evidence" value="ECO:0007669"/>
    <property type="project" value="TreeGrafter"/>
</dbReference>
<dbReference type="GO" id="GO:0030414">
    <property type="term" value="F:peptidase inhibitor activity"/>
    <property type="evidence" value="ECO:0007669"/>
    <property type="project" value="TreeGrafter"/>
</dbReference>
<feature type="chain" id="PRO_5025502417" evidence="1">
    <location>
        <begin position="20"/>
        <end position="219"/>
    </location>
</feature>